<feature type="non-terminal residue" evidence="2">
    <location>
        <position position="169"/>
    </location>
</feature>
<evidence type="ECO:0000313" key="3">
    <source>
        <dbReference type="Proteomes" id="UP000485058"/>
    </source>
</evidence>
<reference evidence="2 3" key="1">
    <citation type="submission" date="2020-02" db="EMBL/GenBank/DDBJ databases">
        <title>Draft genome sequence of Haematococcus lacustris strain NIES-144.</title>
        <authorList>
            <person name="Morimoto D."/>
            <person name="Nakagawa S."/>
            <person name="Yoshida T."/>
            <person name="Sawayama S."/>
        </authorList>
    </citation>
    <scope>NUCLEOTIDE SEQUENCE [LARGE SCALE GENOMIC DNA]</scope>
    <source>
        <strain evidence="2 3">NIES-144</strain>
    </source>
</reference>
<dbReference type="EMBL" id="BLLF01000711">
    <property type="protein sequence ID" value="GFH14307.1"/>
    <property type="molecule type" value="Genomic_DNA"/>
</dbReference>
<feature type="compositionally biased region" description="Basic residues" evidence="1">
    <location>
        <begin position="129"/>
        <end position="151"/>
    </location>
</feature>
<protein>
    <submittedName>
        <fullName evidence="2">Uncharacterized protein</fullName>
    </submittedName>
</protein>
<organism evidence="2 3">
    <name type="scientific">Haematococcus lacustris</name>
    <name type="common">Green alga</name>
    <name type="synonym">Haematococcus pluvialis</name>
    <dbReference type="NCBI Taxonomy" id="44745"/>
    <lineage>
        <taxon>Eukaryota</taxon>
        <taxon>Viridiplantae</taxon>
        <taxon>Chlorophyta</taxon>
        <taxon>core chlorophytes</taxon>
        <taxon>Chlorophyceae</taxon>
        <taxon>CS clade</taxon>
        <taxon>Chlamydomonadales</taxon>
        <taxon>Haematococcaceae</taxon>
        <taxon>Haematococcus</taxon>
    </lineage>
</organism>
<dbReference type="Proteomes" id="UP000485058">
    <property type="component" value="Unassembled WGS sequence"/>
</dbReference>
<proteinExistence type="predicted"/>
<dbReference type="AlphaFoldDB" id="A0A699YVM9"/>
<gene>
    <name evidence="2" type="ORF">HaLaN_10336</name>
</gene>
<feature type="region of interest" description="Disordered" evidence="1">
    <location>
        <begin position="111"/>
        <end position="169"/>
    </location>
</feature>
<evidence type="ECO:0000313" key="2">
    <source>
        <dbReference type="EMBL" id="GFH14307.1"/>
    </source>
</evidence>
<keyword evidence="3" id="KW-1185">Reference proteome</keyword>
<name>A0A699YVM9_HAELA</name>
<feature type="compositionally biased region" description="Basic and acidic residues" evidence="1">
    <location>
        <begin position="152"/>
        <end position="161"/>
    </location>
</feature>
<comment type="caution">
    <text evidence="2">The sequence shown here is derived from an EMBL/GenBank/DDBJ whole genome shotgun (WGS) entry which is preliminary data.</text>
</comment>
<evidence type="ECO:0000256" key="1">
    <source>
        <dbReference type="SAM" id="MobiDB-lite"/>
    </source>
</evidence>
<accession>A0A699YVM9</accession>
<sequence>MQLLQPSNLVQEFPLGSQPGLYNVAAESLQRKSSKPCMHEDPRTHIAPAHDVTHKAPKHSYTMPRMPVPAPDLPQVSDAARQQFAQEALQKMQRQLVRKTKHSVWQEKLEQIAMQGEQDGVTEEQTQSKKSRGKDKKRKDKKGTKDKKRHKKEQDKKDKKKEGKKSRHK</sequence>
<feature type="region of interest" description="Disordered" evidence="1">
    <location>
        <begin position="33"/>
        <end position="81"/>
    </location>
</feature>